<dbReference type="InterPro" id="IPR016177">
    <property type="entry name" value="DNA-bd_dom_sf"/>
</dbReference>
<dbReference type="GO" id="GO:0009873">
    <property type="term" value="P:ethylene-activated signaling pathway"/>
    <property type="evidence" value="ECO:0007669"/>
    <property type="project" value="InterPro"/>
</dbReference>
<dbReference type="PANTHER" id="PTHR31190">
    <property type="entry name" value="DNA-BINDING DOMAIN"/>
    <property type="match status" value="1"/>
</dbReference>
<dbReference type="OrthoDB" id="552345at2759"/>
<feature type="compositionally biased region" description="Polar residues" evidence="7">
    <location>
        <begin position="60"/>
        <end position="69"/>
    </location>
</feature>
<keyword evidence="9" id="KW-1185">Reference proteome</keyword>
<evidence type="ECO:0000259" key="8">
    <source>
        <dbReference type="PROSITE" id="PS51032"/>
    </source>
</evidence>
<evidence type="ECO:0000256" key="2">
    <source>
        <dbReference type="ARBA" id="ARBA00023015"/>
    </source>
</evidence>
<dbReference type="GO" id="GO:0003700">
    <property type="term" value="F:DNA-binding transcription factor activity"/>
    <property type="evidence" value="ECO:0007669"/>
    <property type="project" value="InterPro"/>
</dbReference>
<dbReference type="STRING" id="3827.A0A1S2Z5C4"/>
<sequence length="184" mass="20252">MMNLEATTLESDIALLESIQRYLIDDHDDFNAIFAASYGVAPSSPADSGSSESMSTTTTFQCNAENSTSKARETHAAPCWQKYKGVRRRPWGKFAAEIRDSNKNGARVWLGTYDLAEDAALAYDRAAFKMRGSKAKVNFPHLIGSSSDVSEPTGKRRALEPSSSLRLGLEPNRKMSRVNEVHTS</sequence>
<feature type="domain" description="AP2/ERF" evidence="8">
    <location>
        <begin position="82"/>
        <end position="140"/>
    </location>
</feature>
<dbReference type="GO" id="GO:0003677">
    <property type="term" value="F:DNA binding"/>
    <property type="evidence" value="ECO:0007669"/>
    <property type="project" value="UniProtKB-KW"/>
</dbReference>
<dbReference type="SMART" id="SM00380">
    <property type="entry name" value="AP2"/>
    <property type="match status" value="1"/>
</dbReference>
<dbReference type="InterPro" id="IPR036955">
    <property type="entry name" value="AP2/ERF_dom_sf"/>
</dbReference>
<keyword evidence="3" id="KW-0238">DNA-binding</keyword>
<reference evidence="10" key="1">
    <citation type="submission" date="2025-08" db="UniProtKB">
        <authorList>
            <consortium name="RefSeq"/>
        </authorList>
    </citation>
    <scope>IDENTIFICATION</scope>
    <source>
        <tissue evidence="10">Etiolated seedlings</tissue>
    </source>
</reference>
<keyword evidence="4" id="KW-0804">Transcription</keyword>
<evidence type="ECO:0000256" key="6">
    <source>
        <dbReference type="ARBA" id="ARBA00024343"/>
    </source>
</evidence>
<dbReference type="eggNOG" id="ENOG502SNVR">
    <property type="taxonomic scope" value="Eukaryota"/>
</dbReference>
<dbReference type="GeneID" id="101491020"/>
<name>A0A1S2Z5C4_CICAR</name>
<comment type="similarity">
    <text evidence="6">Belongs to the AP2/ERF transcription factor family. ERF subfamily.</text>
</comment>
<gene>
    <name evidence="10" type="primary">LOC101491020</name>
</gene>
<feature type="region of interest" description="Disordered" evidence="7">
    <location>
        <begin position="44"/>
        <end position="75"/>
    </location>
</feature>
<protein>
    <submittedName>
        <fullName evidence="10">Ethylene-responsive transcription factor 13-like</fullName>
    </submittedName>
</protein>
<proteinExistence type="inferred from homology"/>
<evidence type="ECO:0000256" key="7">
    <source>
        <dbReference type="SAM" id="MobiDB-lite"/>
    </source>
</evidence>
<evidence type="ECO:0000313" key="9">
    <source>
        <dbReference type="Proteomes" id="UP000087171"/>
    </source>
</evidence>
<feature type="compositionally biased region" description="Low complexity" evidence="7">
    <location>
        <begin position="44"/>
        <end position="59"/>
    </location>
</feature>
<evidence type="ECO:0000313" key="10">
    <source>
        <dbReference type="RefSeq" id="XP_004515359.1"/>
    </source>
</evidence>
<evidence type="ECO:0000256" key="1">
    <source>
        <dbReference type="ARBA" id="ARBA00004123"/>
    </source>
</evidence>
<dbReference type="AlphaFoldDB" id="A0A1S2Z5C4"/>
<feature type="region of interest" description="Disordered" evidence="7">
    <location>
        <begin position="140"/>
        <end position="184"/>
    </location>
</feature>
<keyword evidence="5" id="KW-0539">Nucleus</keyword>
<dbReference type="PROSITE" id="PS51032">
    <property type="entry name" value="AP2_ERF"/>
    <property type="match status" value="1"/>
</dbReference>
<dbReference type="SUPFAM" id="SSF54171">
    <property type="entry name" value="DNA-binding domain"/>
    <property type="match status" value="1"/>
</dbReference>
<dbReference type="KEGG" id="cam:101491020"/>
<evidence type="ECO:0000256" key="5">
    <source>
        <dbReference type="ARBA" id="ARBA00023242"/>
    </source>
</evidence>
<dbReference type="FunFam" id="3.30.730.10:FF:000001">
    <property type="entry name" value="Ethylene-responsive transcription factor 2"/>
    <property type="match status" value="1"/>
</dbReference>
<evidence type="ECO:0000256" key="4">
    <source>
        <dbReference type="ARBA" id="ARBA00023163"/>
    </source>
</evidence>
<organism evidence="9 10">
    <name type="scientific">Cicer arietinum</name>
    <name type="common">Chickpea</name>
    <name type="synonym">Garbanzo</name>
    <dbReference type="NCBI Taxonomy" id="3827"/>
    <lineage>
        <taxon>Eukaryota</taxon>
        <taxon>Viridiplantae</taxon>
        <taxon>Streptophyta</taxon>
        <taxon>Embryophyta</taxon>
        <taxon>Tracheophyta</taxon>
        <taxon>Spermatophyta</taxon>
        <taxon>Magnoliopsida</taxon>
        <taxon>eudicotyledons</taxon>
        <taxon>Gunneridae</taxon>
        <taxon>Pentapetalae</taxon>
        <taxon>rosids</taxon>
        <taxon>fabids</taxon>
        <taxon>Fabales</taxon>
        <taxon>Fabaceae</taxon>
        <taxon>Papilionoideae</taxon>
        <taxon>50 kb inversion clade</taxon>
        <taxon>NPAAA clade</taxon>
        <taxon>Hologalegina</taxon>
        <taxon>IRL clade</taxon>
        <taxon>Cicereae</taxon>
        <taxon>Cicer</taxon>
    </lineage>
</organism>
<dbReference type="InterPro" id="IPR001471">
    <property type="entry name" value="AP2/ERF_dom"/>
</dbReference>
<accession>A0A1S2Z5C4</accession>
<dbReference type="PaxDb" id="3827-XP_004515359.1"/>
<dbReference type="Gene3D" id="3.30.730.10">
    <property type="entry name" value="AP2/ERF domain"/>
    <property type="match status" value="1"/>
</dbReference>
<dbReference type="Proteomes" id="UP000087171">
    <property type="component" value="Unplaced"/>
</dbReference>
<dbReference type="Pfam" id="PF00847">
    <property type="entry name" value="AP2"/>
    <property type="match status" value="1"/>
</dbReference>
<dbReference type="RefSeq" id="XP_004515359.1">
    <property type="nucleotide sequence ID" value="XM_004515302.3"/>
</dbReference>
<dbReference type="PRINTS" id="PR00367">
    <property type="entry name" value="ETHRSPELEMNT"/>
</dbReference>
<dbReference type="InterPro" id="IPR044808">
    <property type="entry name" value="ERF_plant"/>
</dbReference>
<feature type="compositionally biased region" description="Basic and acidic residues" evidence="7">
    <location>
        <begin position="171"/>
        <end position="184"/>
    </location>
</feature>
<evidence type="ECO:0000256" key="3">
    <source>
        <dbReference type="ARBA" id="ARBA00023125"/>
    </source>
</evidence>
<keyword evidence="2" id="KW-0805">Transcription regulation</keyword>
<dbReference type="GO" id="GO:0005634">
    <property type="term" value="C:nucleus"/>
    <property type="evidence" value="ECO:0007669"/>
    <property type="project" value="UniProtKB-SubCell"/>
</dbReference>
<comment type="subcellular location">
    <subcellularLocation>
        <location evidence="1">Nucleus</location>
    </subcellularLocation>
</comment>
<dbReference type="CDD" id="cd00018">
    <property type="entry name" value="AP2"/>
    <property type="match status" value="1"/>
</dbReference>
<dbReference type="PANTHER" id="PTHR31190:SF449">
    <property type="entry name" value="AP2_ERF DOMAIN-CONTAINING PROTEIN"/>
    <property type="match status" value="1"/>
</dbReference>